<reference evidence="2 3" key="1">
    <citation type="submission" date="2019-03" db="EMBL/GenBank/DDBJ databases">
        <title>Genomic Encyclopedia of Type Strains, Phase IV (KMG-IV): sequencing the most valuable type-strain genomes for metagenomic binning, comparative biology and taxonomic classification.</title>
        <authorList>
            <person name="Goeker M."/>
        </authorList>
    </citation>
    <scope>NUCLEOTIDE SEQUENCE [LARGE SCALE GENOMIC DNA]</scope>
    <source>
        <strain evidence="2 3">DSM 25964</strain>
    </source>
</reference>
<keyword evidence="1" id="KW-0732">Signal</keyword>
<gene>
    <name evidence="2" type="ORF">C8D99_104132</name>
</gene>
<protein>
    <submittedName>
        <fullName evidence="2">Uncharacterized protein</fullName>
    </submittedName>
</protein>
<feature type="signal peptide" evidence="1">
    <location>
        <begin position="1"/>
        <end position="28"/>
    </location>
</feature>
<evidence type="ECO:0000313" key="3">
    <source>
        <dbReference type="Proteomes" id="UP000295066"/>
    </source>
</evidence>
<organism evidence="2 3">
    <name type="scientific">Aminivibrio pyruvatiphilus</name>
    <dbReference type="NCBI Taxonomy" id="1005740"/>
    <lineage>
        <taxon>Bacteria</taxon>
        <taxon>Thermotogati</taxon>
        <taxon>Synergistota</taxon>
        <taxon>Synergistia</taxon>
        <taxon>Synergistales</taxon>
        <taxon>Aminobacteriaceae</taxon>
        <taxon>Aminivibrio</taxon>
    </lineage>
</organism>
<sequence>MPKKDHANRAIVFSAFFLLCLSAVSAWASVSQGLAERLDLFRDRNWVYNNVGKPDSVDWNTTFKAELEMYRISGSSYFDWYFVSYGLDGTIDVLGQIYKKGYMSGYEVCDELESRGGFPAGTTGLGKIFRIQHTRTGKSIRVAVQDNKKLGQTVVYMLTQDAWERVN</sequence>
<proteinExistence type="predicted"/>
<dbReference type="AlphaFoldDB" id="A0A4R8MA46"/>
<comment type="caution">
    <text evidence="2">The sequence shown here is derived from an EMBL/GenBank/DDBJ whole genome shotgun (WGS) entry which is preliminary data.</text>
</comment>
<dbReference type="Proteomes" id="UP000295066">
    <property type="component" value="Unassembled WGS sequence"/>
</dbReference>
<evidence type="ECO:0000313" key="2">
    <source>
        <dbReference type="EMBL" id="TDY61888.1"/>
    </source>
</evidence>
<keyword evidence="3" id="KW-1185">Reference proteome</keyword>
<accession>A0A4R8MA46</accession>
<feature type="chain" id="PRO_5020793269" evidence="1">
    <location>
        <begin position="29"/>
        <end position="167"/>
    </location>
</feature>
<name>A0A4R8MA46_9BACT</name>
<evidence type="ECO:0000256" key="1">
    <source>
        <dbReference type="SAM" id="SignalP"/>
    </source>
</evidence>
<dbReference type="EMBL" id="SORI01000004">
    <property type="protein sequence ID" value="TDY61888.1"/>
    <property type="molecule type" value="Genomic_DNA"/>
</dbReference>